<dbReference type="SMART" id="SM00875">
    <property type="entry name" value="BACK"/>
    <property type="match status" value="1"/>
</dbReference>
<dbReference type="GO" id="GO:0016567">
    <property type="term" value="P:protein ubiquitination"/>
    <property type="evidence" value="ECO:0007669"/>
    <property type="project" value="UniProtKB-UniPathway"/>
</dbReference>
<dbReference type="InterPro" id="IPR011333">
    <property type="entry name" value="SKP1/BTB/POZ_sf"/>
</dbReference>
<organism evidence="6 7">
    <name type="scientific">Orchesella cincta</name>
    <name type="common">Springtail</name>
    <name type="synonym">Podura cincta</name>
    <dbReference type="NCBI Taxonomy" id="48709"/>
    <lineage>
        <taxon>Eukaryota</taxon>
        <taxon>Metazoa</taxon>
        <taxon>Ecdysozoa</taxon>
        <taxon>Arthropoda</taxon>
        <taxon>Hexapoda</taxon>
        <taxon>Collembola</taxon>
        <taxon>Entomobryomorpha</taxon>
        <taxon>Entomobryoidea</taxon>
        <taxon>Orchesellidae</taxon>
        <taxon>Orchesellinae</taxon>
        <taxon>Orchesella</taxon>
    </lineage>
</organism>
<dbReference type="InterPro" id="IPR000210">
    <property type="entry name" value="BTB/POZ_dom"/>
</dbReference>
<dbReference type="SMART" id="SM00225">
    <property type="entry name" value="BTB"/>
    <property type="match status" value="1"/>
</dbReference>
<reference evidence="6 7" key="1">
    <citation type="journal article" date="2016" name="Genome Biol. Evol.">
        <title>Gene Family Evolution Reflects Adaptation to Soil Environmental Stressors in the Genome of the Collembolan Orchesella cincta.</title>
        <authorList>
            <person name="Faddeeva-Vakhrusheva A."/>
            <person name="Derks M.F."/>
            <person name="Anvar S.Y."/>
            <person name="Agamennone V."/>
            <person name="Suring W."/>
            <person name="Smit S."/>
            <person name="van Straalen N.M."/>
            <person name="Roelofs D."/>
        </authorList>
    </citation>
    <scope>NUCLEOTIDE SEQUENCE [LARGE SCALE GENOMIC DNA]</scope>
    <source>
        <tissue evidence="6">Mixed pool</tissue>
    </source>
</reference>
<dbReference type="PIRSF" id="PIRSF037037">
    <property type="entry name" value="Kelch-like_protein_gigaxonin"/>
    <property type="match status" value="1"/>
</dbReference>
<dbReference type="SUPFAM" id="SSF54695">
    <property type="entry name" value="POZ domain"/>
    <property type="match status" value="1"/>
</dbReference>
<evidence type="ECO:0000256" key="2">
    <source>
        <dbReference type="ARBA" id="ARBA00022441"/>
    </source>
</evidence>
<evidence type="ECO:0000256" key="3">
    <source>
        <dbReference type="ARBA" id="ARBA00022737"/>
    </source>
</evidence>
<keyword evidence="3" id="KW-0677">Repeat</keyword>
<dbReference type="EMBL" id="LJIJ01000088">
    <property type="protein sequence ID" value="ODN03055.1"/>
    <property type="molecule type" value="Genomic_DNA"/>
</dbReference>
<dbReference type="FunFam" id="3.30.710.10:FF:000001">
    <property type="entry name" value="Kelch-like family member 20"/>
    <property type="match status" value="1"/>
</dbReference>
<dbReference type="Pfam" id="PF24681">
    <property type="entry name" value="Kelch_KLHDC2_KLHL20_DRC7"/>
    <property type="match status" value="1"/>
</dbReference>
<dbReference type="PANTHER" id="PTHR45632">
    <property type="entry name" value="LD33804P"/>
    <property type="match status" value="1"/>
</dbReference>
<dbReference type="SUPFAM" id="SSF117281">
    <property type="entry name" value="Kelch motif"/>
    <property type="match status" value="1"/>
</dbReference>
<dbReference type="PANTHER" id="PTHR45632:SF3">
    <property type="entry name" value="KELCH-LIKE PROTEIN 32"/>
    <property type="match status" value="1"/>
</dbReference>
<evidence type="ECO:0000259" key="5">
    <source>
        <dbReference type="PROSITE" id="PS50097"/>
    </source>
</evidence>
<name>A0A1D2ND91_ORCCI</name>
<dbReference type="Gene3D" id="3.30.710.10">
    <property type="entry name" value="Potassium Channel Kv1.1, Chain A"/>
    <property type="match status" value="1"/>
</dbReference>
<dbReference type="GO" id="GO:0003779">
    <property type="term" value="F:actin binding"/>
    <property type="evidence" value="ECO:0007669"/>
    <property type="project" value="UniProtKB-KW"/>
</dbReference>
<proteinExistence type="predicted"/>
<accession>A0A1D2ND91</accession>
<dbReference type="Gene3D" id="1.25.40.420">
    <property type="match status" value="1"/>
</dbReference>
<gene>
    <name evidence="6" type="ORF">Ocin01_03610</name>
</gene>
<dbReference type="PROSITE" id="PS50097">
    <property type="entry name" value="BTB"/>
    <property type="match status" value="1"/>
</dbReference>
<dbReference type="STRING" id="48709.A0A1D2ND91"/>
<feature type="domain" description="BTB" evidence="5">
    <location>
        <begin position="45"/>
        <end position="112"/>
    </location>
</feature>
<comment type="caution">
    <text evidence="6">The sequence shown here is derived from an EMBL/GenBank/DDBJ whole genome shotgun (WGS) entry which is preliminary data.</text>
</comment>
<evidence type="ECO:0000313" key="6">
    <source>
        <dbReference type="EMBL" id="ODN03055.1"/>
    </source>
</evidence>
<dbReference type="AlphaFoldDB" id="A0A1D2ND91"/>
<dbReference type="SMART" id="SM00612">
    <property type="entry name" value="Kelch"/>
    <property type="match status" value="6"/>
</dbReference>
<evidence type="ECO:0000313" key="7">
    <source>
        <dbReference type="Proteomes" id="UP000094527"/>
    </source>
</evidence>
<dbReference type="UniPathway" id="UPA00143"/>
<keyword evidence="2" id="KW-0880">Kelch repeat</keyword>
<dbReference type="Gene3D" id="2.120.10.80">
    <property type="entry name" value="Kelch-type beta propeller"/>
    <property type="match status" value="1"/>
</dbReference>
<sequence length="624" mass="70043">MAFAVEAIGDFSKMSNNHTIHFESPSHTGVLLCGLNSLRTKSLLVDVTLVAGGQAFEAHRVVLASCSDYFRAMFTTEVRESRQKEITLEGVSAKGMHFLLDYAYTSRLALNLSNIQDVLSAASHVQVNTVVEACSGYLEAQLDLENCVDIVTLAETYSLHELKKRVYRFICSNLMKFSHTTDFQRLSEGQLEYILSCDFPVDCTEADVLHILLQWLEFDTARIPYAVKLLSKIQFQEIPPDILTQMWDYSILQCLTLSAQSHSVYKIIVSQMQVDQSAFLQSKKLLKSLVNSRGMELAIIKVGGFGIAGVTNEVTYFHSSIGRWKRLTTIPHVEQCNFGMAVLNNQLYVVGGCFNQCLQENIHPFGFCYSPSFCKWTTIAPMLTERCRFTLNVVQDKLYAIGGASENVEDIAEPAAAAAETESCSCEKYDPVTDSWTAISPLPSSRTQHAGAAWAHKLFVSGGLEQQDVVSSSLLCYNTLTNEWEVKSPLLTPRADHSMVVYKDKLYVCGGWCEDEATGNRFLVNTIDEYDILKERWVVVSEIPTPRYHAGITIVESKLYIVGGFHSDATFDRTTGVIEVYDLESGEWSTVERYPQDIWEHLCATLYIPRCRDDMDVIPEMPRS</sequence>
<dbReference type="InterPro" id="IPR015915">
    <property type="entry name" value="Kelch-typ_b-propeller"/>
</dbReference>
<evidence type="ECO:0000256" key="4">
    <source>
        <dbReference type="ARBA" id="ARBA00043912"/>
    </source>
</evidence>
<evidence type="ECO:0000256" key="1">
    <source>
        <dbReference type="ARBA" id="ARBA00013699"/>
    </source>
</evidence>
<protein>
    <recommendedName>
        <fullName evidence="1">Kelch-like protein diablo</fullName>
    </recommendedName>
</protein>
<dbReference type="OMA" id="PTNMRGM"/>
<dbReference type="InterPro" id="IPR011705">
    <property type="entry name" value="BACK"/>
</dbReference>
<dbReference type="Pfam" id="PF00651">
    <property type="entry name" value="BTB"/>
    <property type="match status" value="1"/>
</dbReference>
<dbReference type="OrthoDB" id="45365at2759"/>
<comment type="function">
    <text evidence="4">Probable substrate-specific adapter of an E3 ubiquitin-protein ligase complex which mediates the ubiquitination and subsequent proteasomal degradation of target proteins. May have a role in synapse differentiation and growth.</text>
</comment>
<dbReference type="Pfam" id="PF01344">
    <property type="entry name" value="Kelch_1"/>
    <property type="match status" value="1"/>
</dbReference>
<dbReference type="Proteomes" id="UP000094527">
    <property type="component" value="Unassembled WGS sequence"/>
</dbReference>
<dbReference type="InterPro" id="IPR006652">
    <property type="entry name" value="Kelch_1"/>
</dbReference>
<dbReference type="Pfam" id="PF07707">
    <property type="entry name" value="BACK"/>
    <property type="match status" value="1"/>
</dbReference>
<dbReference type="InterPro" id="IPR017096">
    <property type="entry name" value="BTB-kelch_protein"/>
</dbReference>
<keyword evidence="7" id="KW-1185">Reference proteome</keyword>